<gene>
    <name evidence="1" type="ORF">VM1G_00428</name>
</gene>
<sequence length="233" mass="26875">MQETPCSVVVRPINNPFEVTMSDTVNQIKESELPFPLTDSDRFVLSQTDDEFKYHNWNELREIIGTNNLAVLKRKPSDLRRYMKWMAETKAAYGSTTSYLMQHRLPKSWGSLPFTPASQIPFADPSDFSVLLNDWPYGLSPTITHIVVWTRTVIPTDPATGDVTDESRKLIHDFVKTFFVDKLGAGGDERVMWFKNWVALQSVRALEHIHVLVKDVDPAVIARWTKEHNYHRQ</sequence>
<dbReference type="Pfam" id="PF12239">
    <property type="entry name" value="DUF3605"/>
    <property type="match status" value="1"/>
</dbReference>
<dbReference type="InterPro" id="IPR022036">
    <property type="entry name" value="DUF3605"/>
</dbReference>
<dbReference type="AlphaFoldDB" id="A0A194VMZ6"/>
<keyword evidence="2" id="KW-1185">Reference proteome</keyword>
<dbReference type="GO" id="GO:0005737">
    <property type="term" value="C:cytoplasm"/>
    <property type="evidence" value="ECO:0007669"/>
    <property type="project" value="TreeGrafter"/>
</dbReference>
<accession>A0A194VMZ6</accession>
<evidence type="ECO:0000313" key="1">
    <source>
        <dbReference type="EMBL" id="KUI65338.1"/>
    </source>
</evidence>
<dbReference type="GO" id="GO:0006044">
    <property type="term" value="P:N-acetylglucosamine metabolic process"/>
    <property type="evidence" value="ECO:0007669"/>
    <property type="project" value="TreeGrafter"/>
</dbReference>
<dbReference type="PANTHER" id="PTHR35020">
    <property type="entry name" value="N-ACETYLGLUCOSAMINE-INDUCED PROTEIN 1"/>
    <property type="match status" value="1"/>
</dbReference>
<proteinExistence type="predicted"/>
<protein>
    <submittedName>
        <fullName evidence="1">N-acetylglucosamine-induced protein 1</fullName>
    </submittedName>
</protein>
<dbReference type="EMBL" id="CM003098">
    <property type="protein sequence ID" value="KUI65338.1"/>
    <property type="molecule type" value="Genomic_DNA"/>
</dbReference>
<name>A0A194VMZ6_CYTMA</name>
<dbReference type="Proteomes" id="UP000078559">
    <property type="component" value="Chromosome 1"/>
</dbReference>
<reference evidence="1" key="1">
    <citation type="submission" date="2014-12" db="EMBL/GenBank/DDBJ databases">
        <title>Genome Sequence of Valsa Canker Pathogens Uncovers a Specific Adaption of Colonization on Woody Bark.</title>
        <authorList>
            <person name="Yin Z."/>
            <person name="Liu H."/>
            <person name="Gao X."/>
            <person name="Li Z."/>
            <person name="Song N."/>
            <person name="Ke X."/>
            <person name="Dai Q."/>
            <person name="Wu Y."/>
            <person name="Sun Y."/>
            <person name="Xu J.-R."/>
            <person name="Kang Z.K."/>
            <person name="Wang L."/>
            <person name="Huang L."/>
        </authorList>
    </citation>
    <scope>NUCLEOTIDE SEQUENCE [LARGE SCALE GENOMIC DNA]</scope>
    <source>
        <strain evidence="1">03-8</strain>
    </source>
</reference>
<evidence type="ECO:0000313" key="2">
    <source>
        <dbReference type="Proteomes" id="UP000078559"/>
    </source>
</evidence>
<dbReference type="SMR" id="A0A194VMZ6"/>
<organism evidence="1 2">
    <name type="scientific">Cytospora mali</name>
    <name type="common">Apple Valsa canker fungus</name>
    <name type="synonym">Valsa mali</name>
    <dbReference type="NCBI Taxonomy" id="578113"/>
    <lineage>
        <taxon>Eukaryota</taxon>
        <taxon>Fungi</taxon>
        <taxon>Dikarya</taxon>
        <taxon>Ascomycota</taxon>
        <taxon>Pezizomycotina</taxon>
        <taxon>Sordariomycetes</taxon>
        <taxon>Sordariomycetidae</taxon>
        <taxon>Diaporthales</taxon>
        <taxon>Cytosporaceae</taxon>
        <taxon>Cytospora</taxon>
    </lineage>
</organism>
<dbReference type="PANTHER" id="PTHR35020:SF2">
    <property type="entry name" value="N-ACETYLGLUCOSAMINE-INDUCED PROTEIN 1"/>
    <property type="match status" value="1"/>
</dbReference>